<evidence type="ECO:0000256" key="3">
    <source>
        <dbReference type="ARBA" id="ARBA00022679"/>
    </source>
</evidence>
<evidence type="ECO:0000259" key="9">
    <source>
        <dbReference type="PROSITE" id="PS51680"/>
    </source>
</evidence>
<keyword evidence="5" id="KW-0677">Repeat</keyword>
<organism evidence="10 11">
    <name type="scientific">Striga asiatica</name>
    <name type="common">Asiatic witchweed</name>
    <name type="synonym">Buchnera asiatica</name>
    <dbReference type="NCBI Taxonomy" id="4170"/>
    <lineage>
        <taxon>Eukaryota</taxon>
        <taxon>Viridiplantae</taxon>
        <taxon>Streptophyta</taxon>
        <taxon>Embryophyta</taxon>
        <taxon>Tracheophyta</taxon>
        <taxon>Spermatophyta</taxon>
        <taxon>Magnoliopsida</taxon>
        <taxon>eudicotyledons</taxon>
        <taxon>Gunneridae</taxon>
        <taxon>Pentapetalae</taxon>
        <taxon>asterids</taxon>
        <taxon>lamiids</taxon>
        <taxon>Lamiales</taxon>
        <taxon>Orobanchaceae</taxon>
        <taxon>Buchnereae</taxon>
        <taxon>Striga</taxon>
    </lineage>
</organism>
<keyword evidence="4" id="KW-0949">S-adenosyl-L-methionine</keyword>
<dbReference type="EMBL" id="BKCP01009848">
    <property type="protein sequence ID" value="GER51754.1"/>
    <property type="molecule type" value="Genomic_DNA"/>
</dbReference>
<evidence type="ECO:0000256" key="6">
    <source>
        <dbReference type="ARBA" id="ARBA00023125"/>
    </source>
</evidence>
<dbReference type="PANTHER" id="PTHR23068:SF11">
    <property type="entry name" value="INACTIVE DNA (CYTOSINE-5)-METHYLTRANSFERASE DRM3-RELATED"/>
    <property type="match status" value="1"/>
</dbReference>
<evidence type="ECO:0000313" key="11">
    <source>
        <dbReference type="Proteomes" id="UP000325081"/>
    </source>
</evidence>
<accession>A0A5A7R5Y5</accession>
<feature type="compositionally biased region" description="Basic and acidic residues" evidence="8">
    <location>
        <begin position="198"/>
        <end position="207"/>
    </location>
</feature>
<comment type="caution">
    <text evidence="10">The sequence shown here is derived from an EMBL/GenBank/DDBJ whole genome shotgun (WGS) entry which is preliminary data.</text>
</comment>
<evidence type="ECO:0000313" key="10">
    <source>
        <dbReference type="EMBL" id="GER51754.1"/>
    </source>
</evidence>
<comment type="subcellular location">
    <subcellularLocation>
        <location evidence="1">Nucleus</location>
    </subcellularLocation>
</comment>
<gene>
    <name evidence="10" type="ORF">STAS_29162</name>
</gene>
<feature type="domain" description="SAM-dependent MTase DRM-type" evidence="9">
    <location>
        <begin position="410"/>
        <end position="728"/>
    </location>
</feature>
<dbReference type="GO" id="GO:0005634">
    <property type="term" value="C:nucleus"/>
    <property type="evidence" value="ECO:0007669"/>
    <property type="project" value="UniProtKB-SubCell"/>
</dbReference>
<dbReference type="OrthoDB" id="641149at2759"/>
<dbReference type="PANTHER" id="PTHR23068">
    <property type="entry name" value="DNA CYTOSINE-5- -METHYLTRANSFERASE 3-RELATED"/>
    <property type="match status" value="1"/>
</dbReference>
<feature type="compositionally biased region" description="Low complexity" evidence="8">
    <location>
        <begin position="187"/>
        <end position="197"/>
    </location>
</feature>
<dbReference type="Gene3D" id="3.40.50.150">
    <property type="entry name" value="Vaccinia Virus protein VP39"/>
    <property type="match status" value="1"/>
</dbReference>
<keyword evidence="3 10" id="KW-0808">Transferase</keyword>
<keyword evidence="11" id="KW-1185">Reference proteome</keyword>
<dbReference type="GO" id="GO:0003677">
    <property type="term" value="F:DNA binding"/>
    <property type="evidence" value="ECO:0007669"/>
    <property type="project" value="UniProtKB-KW"/>
</dbReference>
<keyword evidence="6" id="KW-0238">DNA-binding</keyword>
<protein>
    <submittedName>
        <fullName evidence="10">Methyltransferase family protein</fullName>
    </submittedName>
</protein>
<proteinExistence type="predicted"/>
<evidence type="ECO:0000256" key="7">
    <source>
        <dbReference type="ARBA" id="ARBA00023242"/>
    </source>
</evidence>
<dbReference type="InterPro" id="IPR030380">
    <property type="entry name" value="SAM_MeTfrase_DRM"/>
</dbReference>
<sequence length="728" mass="80645">MPQPRTLLAPHRLAIVISLPSASCCGHRIVSRHTPKAAYCCPPVSAAATTDGGVSSNAVRKTYKFPPATAVVATSHHAPPFTSSSPAELEISDDEDNSMPSNDLPSMLKHENLDYDFPQENTSSRPMENVASSSGTNLRSSFLGMGFAPALVDKAIDEHGEGNAELLLETLFAYSNHQQPKPEPFDDGLSNSSSDDLTANHHVKEEPDAGSAIDGKKESLLKMNFTVDEVELAMGRLGKNATVGQLMDFIFATRMAKKYEKDTPNIIIGDEENEKVLFDDSFNKFTIVTMRCYLVSWKRRFNCLKWAFQRTKYQQLLRNVYRPPKRKTSEPLFNSLFIKTEVQGDLTSQAGTSNSLVKPKRKIPRTRLTHEPNDFMEPKVEFAETRSSANLPPAWQMDFLAEDSKPSMYPCRTLSPAAARPPYFLYGHVTNLSHSSWTKISQFLYSVKPEFVNTESHSALSRLEGYVHNLPTENRAHILPRGPLTIQEAAPHSEKWWPAWDTRKHLTHVGCHAGGSAHVIDRVSLALSGPDGPPPPDLVQQLQSKSLIWMGRNRVGPLEPELAERVMGYPPNHTRAAGLGPDERLRSLGLAFQTDTLGYVLSVVRQLCPGGVAVLSFFTGIGGPEVALQRLGIRMRGVVSVEPSEVRRRIVRRWWESSGQGGELVQIEDASRLTGGRLEELTKKFGGFDLVVCQNPSSGAESDVLSGLDFSMFVEFVRVLQRVRSSTR</sequence>
<dbReference type="SUPFAM" id="SSF53335">
    <property type="entry name" value="S-adenosyl-L-methionine-dependent methyltransferases"/>
    <property type="match status" value="1"/>
</dbReference>
<feature type="region of interest" description="Disordered" evidence="8">
    <location>
        <begin position="76"/>
        <end position="103"/>
    </location>
</feature>
<name>A0A5A7R5Y5_STRAF</name>
<dbReference type="InterPro" id="IPR050390">
    <property type="entry name" value="C5-Methyltransferase"/>
</dbReference>
<keyword evidence="7" id="KW-0539">Nucleus</keyword>
<evidence type="ECO:0000256" key="4">
    <source>
        <dbReference type="ARBA" id="ARBA00022691"/>
    </source>
</evidence>
<dbReference type="GO" id="GO:0032259">
    <property type="term" value="P:methylation"/>
    <property type="evidence" value="ECO:0007669"/>
    <property type="project" value="UniProtKB-KW"/>
</dbReference>
<dbReference type="GO" id="GO:0008168">
    <property type="term" value="F:methyltransferase activity"/>
    <property type="evidence" value="ECO:0007669"/>
    <property type="project" value="UniProtKB-KW"/>
</dbReference>
<dbReference type="PROSITE" id="PS51680">
    <property type="entry name" value="SAM_MT_DRM"/>
    <property type="match status" value="1"/>
</dbReference>
<feature type="region of interest" description="Disordered" evidence="8">
    <location>
        <begin position="177"/>
        <end position="213"/>
    </location>
</feature>
<evidence type="ECO:0000256" key="8">
    <source>
        <dbReference type="SAM" id="MobiDB-lite"/>
    </source>
</evidence>
<dbReference type="AlphaFoldDB" id="A0A5A7R5Y5"/>
<keyword evidence="2 10" id="KW-0489">Methyltransferase</keyword>
<evidence type="ECO:0000256" key="1">
    <source>
        <dbReference type="ARBA" id="ARBA00004123"/>
    </source>
</evidence>
<dbReference type="Proteomes" id="UP000325081">
    <property type="component" value="Unassembled WGS sequence"/>
</dbReference>
<evidence type="ECO:0000256" key="2">
    <source>
        <dbReference type="ARBA" id="ARBA00022603"/>
    </source>
</evidence>
<reference evidence="11" key="1">
    <citation type="journal article" date="2019" name="Curr. Biol.">
        <title>Genome Sequence of Striga asiatica Provides Insight into the Evolution of Plant Parasitism.</title>
        <authorList>
            <person name="Yoshida S."/>
            <person name="Kim S."/>
            <person name="Wafula E.K."/>
            <person name="Tanskanen J."/>
            <person name="Kim Y.M."/>
            <person name="Honaas L."/>
            <person name="Yang Z."/>
            <person name="Spallek T."/>
            <person name="Conn C.E."/>
            <person name="Ichihashi Y."/>
            <person name="Cheong K."/>
            <person name="Cui S."/>
            <person name="Der J.P."/>
            <person name="Gundlach H."/>
            <person name="Jiao Y."/>
            <person name="Hori C."/>
            <person name="Ishida J.K."/>
            <person name="Kasahara H."/>
            <person name="Kiba T."/>
            <person name="Kim M.S."/>
            <person name="Koo N."/>
            <person name="Laohavisit A."/>
            <person name="Lee Y.H."/>
            <person name="Lumba S."/>
            <person name="McCourt P."/>
            <person name="Mortimer J.C."/>
            <person name="Mutuku J.M."/>
            <person name="Nomura T."/>
            <person name="Sasaki-Sekimoto Y."/>
            <person name="Seto Y."/>
            <person name="Wang Y."/>
            <person name="Wakatake T."/>
            <person name="Sakakibara H."/>
            <person name="Demura T."/>
            <person name="Yamaguchi S."/>
            <person name="Yoneyama K."/>
            <person name="Manabe R.I."/>
            <person name="Nelson D.C."/>
            <person name="Schulman A.H."/>
            <person name="Timko M.P."/>
            <person name="dePamphilis C.W."/>
            <person name="Choi D."/>
            <person name="Shirasu K."/>
        </authorList>
    </citation>
    <scope>NUCLEOTIDE SEQUENCE [LARGE SCALE GENOMIC DNA]</scope>
    <source>
        <strain evidence="11">cv. UVA1</strain>
    </source>
</reference>
<dbReference type="InterPro" id="IPR029063">
    <property type="entry name" value="SAM-dependent_MTases_sf"/>
</dbReference>
<evidence type="ECO:0000256" key="5">
    <source>
        <dbReference type="ARBA" id="ARBA00022737"/>
    </source>
</evidence>